<sequence length="78" mass="8477">MALVGAGLPAMVVNDEAGELDKRGAPEPIASKLAPTVSVWAHPLWELACQRWSLTITRVNWMNAAHLSPSPASWLLQF</sequence>
<reference evidence="2" key="1">
    <citation type="submission" date="2017-06" db="EMBL/GenBank/DDBJ databases">
        <authorList>
            <person name="Furmanczyk E.M."/>
        </authorList>
    </citation>
    <scope>NUCLEOTIDE SEQUENCE [LARGE SCALE GENOMIC DNA]</scope>
    <source>
        <strain evidence="2">AP3_16</strain>
    </source>
</reference>
<accession>A0A2S6FFJ3</accession>
<proteinExistence type="predicted"/>
<dbReference type="Proteomes" id="UP000238541">
    <property type="component" value="Unassembled WGS sequence"/>
</dbReference>
<evidence type="ECO:0000313" key="2">
    <source>
        <dbReference type="Proteomes" id="UP000238541"/>
    </source>
</evidence>
<organism evidence="1 2">
    <name type="scientific">Pseudomonas laurylsulfatiphila</name>
    <dbReference type="NCBI Taxonomy" id="2011015"/>
    <lineage>
        <taxon>Bacteria</taxon>
        <taxon>Pseudomonadati</taxon>
        <taxon>Pseudomonadota</taxon>
        <taxon>Gammaproteobacteria</taxon>
        <taxon>Pseudomonadales</taxon>
        <taxon>Pseudomonadaceae</taxon>
        <taxon>Pseudomonas</taxon>
    </lineage>
</organism>
<keyword evidence="2" id="KW-1185">Reference proteome</keyword>
<comment type="caution">
    <text evidence="1">The sequence shown here is derived from an EMBL/GenBank/DDBJ whole genome shotgun (WGS) entry which is preliminary data.</text>
</comment>
<evidence type="ECO:0000313" key="1">
    <source>
        <dbReference type="EMBL" id="PPK36224.1"/>
    </source>
</evidence>
<dbReference type="EMBL" id="NIRS01000007">
    <property type="protein sequence ID" value="PPK36224.1"/>
    <property type="molecule type" value="Genomic_DNA"/>
</dbReference>
<name>A0A2S6FFJ3_9PSED</name>
<gene>
    <name evidence="1" type="ORF">CD175_25935</name>
</gene>
<dbReference type="AlphaFoldDB" id="A0A2S6FFJ3"/>
<protein>
    <submittedName>
        <fullName evidence="1">Uncharacterized protein</fullName>
    </submittedName>
</protein>